<dbReference type="OrthoDB" id="8239791at2"/>
<reference evidence="2" key="1">
    <citation type="submission" date="2007-02" db="EMBL/GenBank/DDBJ databases">
        <title>Complete sequence of Clostridium thermocellum ATCC 27405.</title>
        <authorList>
            <consortium name="US DOE Joint Genome Institute"/>
            <person name="Copeland A."/>
            <person name="Lucas S."/>
            <person name="Lapidus A."/>
            <person name="Barry K."/>
            <person name="Detter J.C."/>
            <person name="Glavina del Rio T."/>
            <person name="Hammon N."/>
            <person name="Israni S."/>
            <person name="Dalin E."/>
            <person name="Tice H."/>
            <person name="Pitluck S."/>
            <person name="Chertkov O."/>
            <person name="Brettin T."/>
            <person name="Bruce D."/>
            <person name="Han C."/>
            <person name="Tapia R."/>
            <person name="Gilna P."/>
            <person name="Schmutz J."/>
            <person name="Larimer F."/>
            <person name="Land M."/>
            <person name="Hauser L."/>
            <person name="Kyrpides N."/>
            <person name="Mikhailova N."/>
            <person name="Wu J.H.D."/>
            <person name="Newcomb M."/>
            <person name="Richardson P."/>
        </authorList>
    </citation>
    <scope>NUCLEOTIDE SEQUENCE [LARGE SCALE GENOMIC DNA]</scope>
    <source>
        <strain evidence="2">ATCC 27405 / DSM 1237 / JCM 9322 / NBRC 103400 / NCIMB 10682 / NRRL B-4536 / VPI 7372</strain>
    </source>
</reference>
<sequence>MNKNDLRKMLTDSNIPKDTYSLDGGLPNEAYCLNQNGDRWEVYYSERAQKTGLKIFETESEACEYFYNSLVQMLKDMGVL</sequence>
<dbReference type="GeneID" id="35803475"/>
<dbReference type="Proteomes" id="UP000002145">
    <property type="component" value="Chromosome"/>
</dbReference>
<name>A3DJD0_ACET2</name>
<dbReference type="AlphaFoldDB" id="A3DJD0"/>
<dbReference type="KEGG" id="cth:Cthe_2861"/>
<gene>
    <name evidence="1" type="ordered locus">Cthe_2861</name>
</gene>
<keyword evidence="2" id="KW-1185">Reference proteome</keyword>
<dbReference type="eggNOG" id="ENOG5030SQM">
    <property type="taxonomic scope" value="Bacteria"/>
</dbReference>
<proteinExistence type="predicted"/>
<evidence type="ECO:0000313" key="1">
    <source>
        <dbReference type="EMBL" id="ABN54059.1"/>
    </source>
</evidence>
<dbReference type="HOGENOM" id="CLU_188508_1_0_9"/>
<organism evidence="1 2">
    <name type="scientific">Acetivibrio thermocellus (strain ATCC 27405 / DSM 1237 / JCM 9322 / NBRC 103400 / NCIMB 10682 / NRRL B-4536 / VPI 7372)</name>
    <name type="common">Clostridium thermocellum</name>
    <dbReference type="NCBI Taxonomy" id="203119"/>
    <lineage>
        <taxon>Bacteria</taxon>
        <taxon>Bacillati</taxon>
        <taxon>Bacillota</taxon>
        <taxon>Clostridia</taxon>
        <taxon>Eubacteriales</taxon>
        <taxon>Oscillospiraceae</taxon>
        <taxon>Acetivibrio</taxon>
    </lineage>
</organism>
<evidence type="ECO:0000313" key="2">
    <source>
        <dbReference type="Proteomes" id="UP000002145"/>
    </source>
</evidence>
<protein>
    <submittedName>
        <fullName evidence="1">Uncharacterized protein</fullName>
    </submittedName>
</protein>
<dbReference type="EMBL" id="CP000568">
    <property type="protein sequence ID" value="ABN54059.1"/>
    <property type="molecule type" value="Genomic_DNA"/>
</dbReference>
<accession>A3DJD0</accession>
<reference evidence="1 2" key="2">
    <citation type="journal article" date="2013" name="Biotechnol. Biofuels">
        <title>Global transcriptome analysis of Clostridium thermocellum ATCC 27405 during growth on dilute acid pretreated Populus and switchgrass.</title>
        <authorList>
            <person name="Wilson C.M."/>
            <person name="Rodriguez M.Jr."/>
            <person name="Johnson C.M."/>
            <person name="Martin S.L."/>
            <person name="Chu T.M."/>
            <person name="Wolfinger R.D."/>
            <person name="Hauser L.J."/>
            <person name="Land M.L."/>
            <person name="Klingeman D.M."/>
            <person name="Syed M.H."/>
            <person name="Ragauskas A.J."/>
            <person name="Tschaplinski T.J."/>
            <person name="Mielenz J.R."/>
            <person name="Brown S.D."/>
        </authorList>
    </citation>
    <scope>NUCLEOTIDE SEQUENCE [LARGE SCALE GENOMIC DNA]</scope>
    <source>
        <strain evidence="2">ATCC 27405 / DSM 1237 / JCM 9322 / NBRC 103400 / NCIMB 10682 / NRRL B-4536 / VPI 7372</strain>
    </source>
</reference>
<dbReference type="RefSeq" id="WP_020457947.1">
    <property type="nucleotide sequence ID" value="NC_009012.1"/>
</dbReference>